<evidence type="ECO:0000313" key="6">
    <source>
        <dbReference type="Proteomes" id="UP000204551"/>
    </source>
</evidence>
<evidence type="ECO:0000313" key="5">
    <source>
        <dbReference type="EMBL" id="ASO06544.1"/>
    </source>
</evidence>
<evidence type="ECO:0000259" key="4">
    <source>
        <dbReference type="Pfam" id="PF00294"/>
    </source>
</evidence>
<dbReference type="GO" id="GO:0047590">
    <property type="term" value="F:5-dehydro-2-deoxygluconokinase activity"/>
    <property type="evidence" value="ECO:0007669"/>
    <property type="project" value="UniProtKB-EC"/>
</dbReference>
<dbReference type="Pfam" id="PF00294">
    <property type="entry name" value="PfkB"/>
    <property type="match status" value="1"/>
</dbReference>
<gene>
    <name evidence="5" type="ORF">AREALGSMS7_03113</name>
</gene>
<keyword evidence="2 5" id="KW-0808">Transferase</keyword>
<dbReference type="KEGG" id="aalg:AREALGSMS7_03113"/>
<dbReference type="STRING" id="616991.GCA_000733925_01415"/>
<dbReference type="InterPro" id="IPR011611">
    <property type="entry name" value="PfkB_dom"/>
</dbReference>
<dbReference type="PANTHER" id="PTHR43085">
    <property type="entry name" value="HEXOKINASE FAMILY MEMBER"/>
    <property type="match status" value="1"/>
</dbReference>
<dbReference type="EMBL" id="CP022515">
    <property type="protein sequence ID" value="ASO06544.1"/>
    <property type="molecule type" value="Genomic_DNA"/>
</dbReference>
<dbReference type="Gene3D" id="3.40.1190.20">
    <property type="match status" value="1"/>
</dbReference>
<dbReference type="InterPro" id="IPR050306">
    <property type="entry name" value="PfkB_Carbo_kinase"/>
</dbReference>
<evidence type="ECO:0000256" key="2">
    <source>
        <dbReference type="ARBA" id="ARBA00022679"/>
    </source>
</evidence>
<feature type="domain" description="Carbohydrate kinase PfkB" evidence="4">
    <location>
        <begin position="18"/>
        <end position="280"/>
    </location>
</feature>
<dbReference type="Proteomes" id="UP000204551">
    <property type="component" value="Chromosome"/>
</dbReference>
<dbReference type="SUPFAM" id="SSF53613">
    <property type="entry name" value="Ribokinase-like"/>
    <property type="match status" value="1"/>
</dbReference>
<dbReference type="InterPro" id="IPR029056">
    <property type="entry name" value="Ribokinase-like"/>
</dbReference>
<comment type="similarity">
    <text evidence="1">Belongs to the carbohydrate kinase PfkB family.</text>
</comment>
<evidence type="ECO:0000256" key="1">
    <source>
        <dbReference type="ARBA" id="ARBA00010688"/>
    </source>
</evidence>
<accession>A0A221UYV9</accession>
<evidence type="ECO:0000256" key="3">
    <source>
        <dbReference type="ARBA" id="ARBA00022777"/>
    </source>
</evidence>
<protein>
    <submittedName>
        <fullName evidence="5">5-dehydro-2-deoxygluconokinase</fullName>
        <ecNumber evidence="5">2.7.1.92</ecNumber>
    </submittedName>
</protein>
<dbReference type="CDD" id="cd01167">
    <property type="entry name" value="bac_FRK"/>
    <property type="match status" value="1"/>
</dbReference>
<dbReference type="EC" id="2.7.1.92" evidence="5"/>
<name>A0A221UYV9_9FLAO</name>
<sequence>MKIKAICFGEVLFDNFPTHSKIGGAPLNVALRLQSYGVEVSMVSSVGDDKEGNRIIKYIGNSGVNTDGIQISPNYGTGQVNVVLNDKGVASYDIAYPVAWDKILPRKYYESQLKISDIFIYGSLACRDNTSRTTLKQLLHVAQYKVFDVNLRAPHYTKELLLELMQPANFVKFNDDELYEVAGYLGSKYNSMEQTIAFVAEKTQTETICVTKGAYGAVLYHQKIFYYNSGYRIKVLDTVGSGDSFLASVIYKLFSGEGPQAAINFGCAVGAMVAKSEGANPIFTMQKISRFMNP</sequence>
<dbReference type="InterPro" id="IPR002173">
    <property type="entry name" value="Carboh/pur_kinase_PfkB_CS"/>
</dbReference>
<dbReference type="eggNOG" id="COG0524">
    <property type="taxonomic scope" value="Bacteria"/>
</dbReference>
<organism evidence="5 6">
    <name type="scientific">Arenibacter algicola</name>
    <dbReference type="NCBI Taxonomy" id="616991"/>
    <lineage>
        <taxon>Bacteria</taxon>
        <taxon>Pseudomonadati</taxon>
        <taxon>Bacteroidota</taxon>
        <taxon>Flavobacteriia</taxon>
        <taxon>Flavobacteriales</taxon>
        <taxon>Flavobacteriaceae</taxon>
        <taxon>Arenibacter</taxon>
    </lineage>
</organism>
<dbReference type="PANTHER" id="PTHR43085:SF57">
    <property type="entry name" value="CARBOHYDRATE KINASE PFKB DOMAIN-CONTAINING PROTEIN"/>
    <property type="match status" value="1"/>
</dbReference>
<reference evidence="5 6" key="1">
    <citation type="submission" date="2017-07" db="EMBL/GenBank/DDBJ databases">
        <title>Genome Sequence of Arenibacter algicola Strain SMS7 Isolated from a culture of the Diatom Skeletonema marinoi.</title>
        <authorList>
            <person name="Topel M."/>
            <person name="Pinder M.I.M."/>
            <person name="Johansson O.N."/>
            <person name="Kourtchenko O."/>
            <person name="Godhe A."/>
            <person name="Clarke A.K."/>
        </authorList>
    </citation>
    <scope>NUCLEOTIDE SEQUENCE [LARGE SCALE GENOMIC DNA]</scope>
    <source>
        <strain evidence="5 6">SMS7</strain>
    </source>
</reference>
<dbReference type="AlphaFoldDB" id="A0A221UYV9"/>
<keyword evidence="3 5" id="KW-0418">Kinase</keyword>
<dbReference type="PROSITE" id="PS00583">
    <property type="entry name" value="PFKB_KINASES_1"/>
    <property type="match status" value="1"/>
</dbReference>
<proteinExistence type="inferred from homology"/>